<gene>
    <name evidence="2" type="ORF">SELO1098_LOCUS25732</name>
</gene>
<dbReference type="Pfam" id="PF13640">
    <property type="entry name" value="2OG-FeII_Oxy_3"/>
    <property type="match status" value="1"/>
</dbReference>
<protein>
    <recommendedName>
        <fullName evidence="1">Prolyl 4-hydroxylase alpha subunit Fe(2+) 2OG dioxygenase domain-containing protein</fullName>
    </recommendedName>
</protein>
<sequence>MDKRRGLHRRVAVYLYLNPDWRHHYGGYLELWSRDLEHCEARVSPDLGTMVIFATTDFSFHGQQTPLACPPNRSHRMLAEYYYTRGRPSDECLNDNCFLVHEERYQSTRCPACYGQCFEKK</sequence>
<accession>A0A7S3MEI8</accession>
<dbReference type="InterPro" id="IPR044862">
    <property type="entry name" value="Pro_4_hyd_alph_FE2OG_OXY"/>
</dbReference>
<proteinExistence type="predicted"/>
<evidence type="ECO:0000313" key="2">
    <source>
        <dbReference type="EMBL" id="CAE0296878.1"/>
    </source>
</evidence>
<dbReference type="EMBL" id="HBIC01050314">
    <property type="protein sequence ID" value="CAE0296878.1"/>
    <property type="molecule type" value="Transcribed_RNA"/>
</dbReference>
<dbReference type="Gene3D" id="2.60.120.620">
    <property type="entry name" value="q2cbj1_9rhob like domain"/>
    <property type="match status" value="1"/>
</dbReference>
<reference evidence="2" key="1">
    <citation type="submission" date="2021-01" db="EMBL/GenBank/DDBJ databases">
        <authorList>
            <person name="Corre E."/>
            <person name="Pelletier E."/>
            <person name="Niang G."/>
            <person name="Scheremetjew M."/>
            <person name="Finn R."/>
            <person name="Kale V."/>
            <person name="Holt S."/>
            <person name="Cochrane G."/>
            <person name="Meng A."/>
            <person name="Brown T."/>
            <person name="Cohen L."/>
        </authorList>
    </citation>
    <scope>NUCLEOTIDE SEQUENCE</scope>
    <source>
        <strain evidence="2">CCAP 955/1</strain>
    </source>
</reference>
<name>A0A7S3MEI8_9STRA</name>
<dbReference type="AlphaFoldDB" id="A0A7S3MEI8"/>
<evidence type="ECO:0000259" key="1">
    <source>
        <dbReference type="Pfam" id="PF13640"/>
    </source>
</evidence>
<feature type="domain" description="Prolyl 4-hydroxylase alpha subunit Fe(2+) 2OG dioxygenase" evidence="1">
    <location>
        <begin position="4"/>
        <end position="82"/>
    </location>
</feature>
<organism evidence="2">
    <name type="scientific">Spumella elongata</name>
    <dbReference type="NCBI Taxonomy" id="89044"/>
    <lineage>
        <taxon>Eukaryota</taxon>
        <taxon>Sar</taxon>
        <taxon>Stramenopiles</taxon>
        <taxon>Ochrophyta</taxon>
        <taxon>Chrysophyceae</taxon>
        <taxon>Chromulinales</taxon>
        <taxon>Chromulinaceae</taxon>
        <taxon>Spumella</taxon>
    </lineage>
</organism>